<keyword evidence="1" id="KW-0472">Membrane</keyword>
<sequence>MTGFIQGLCSALAILALYAVCAALINQTNPYLAIVVLVVALVGLVDEHQTEYRHRLHMAAGRADVWARRDREAGR</sequence>
<evidence type="ECO:0000313" key="3">
    <source>
        <dbReference type="Proteomes" id="UP001187143"/>
    </source>
</evidence>
<organism evidence="2 3">
    <name type="scientific">Mycobacterium intracellulare</name>
    <dbReference type="NCBI Taxonomy" id="1767"/>
    <lineage>
        <taxon>Bacteria</taxon>
        <taxon>Bacillati</taxon>
        <taxon>Actinomycetota</taxon>
        <taxon>Actinomycetes</taxon>
        <taxon>Mycobacteriales</taxon>
        <taxon>Mycobacteriaceae</taxon>
        <taxon>Mycobacterium</taxon>
        <taxon>Mycobacterium avium complex (MAC)</taxon>
    </lineage>
</organism>
<gene>
    <name evidence="2" type="ORF">R4F53_18425</name>
</gene>
<keyword evidence="1" id="KW-1133">Transmembrane helix</keyword>
<feature type="transmembrane region" description="Helical" evidence="1">
    <location>
        <begin position="31"/>
        <end position="48"/>
    </location>
</feature>
<evidence type="ECO:0000313" key="2">
    <source>
        <dbReference type="EMBL" id="MDV7014268.1"/>
    </source>
</evidence>
<evidence type="ECO:0000256" key="1">
    <source>
        <dbReference type="SAM" id="Phobius"/>
    </source>
</evidence>
<dbReference type="Proteomes" id="UP001187143">
    <property type="component" value="Unassembled WGS sequence"/>
</dbReference>
<accession>A0AAE4RFY0</accession>
<reference evidence="2" key="1">
    <citation type="submission" date="2023-10" db="EMBL/GenBank/DDBJ databases">
        <title>Characterization and genome sequence of Mycobacterium intracellulare ABSURDO, a novel pathogenic isolate with three colony morphotypes that vary in growth and acid-fastness.</title>
        <authorList>
            <person name="Jude B.A."/>
            <person name="Robinson R.T."/>
        </authorList>
    </citation>
    <scope>NUCLEOTIDE SEQUENCE</scope>
    <source>
        <strain evidence="2">ABSURDO Component B</strain>
    </source>
</reference>
<proteinExistence type="predicted"/>
<protein>
    <submittedName>
        <fullName evidence="2">Uncharacterized protein</fullName>
    </submittedName>
</protein>
<dbReference type="RefSeq" id="WP_317728678.1">
    <property type="nucleotide sequence ID" value="NZ_JAWLLC010000033.1"/>
</dbReference>
<comment type="caution">
    <text evidence="2">The sequence shown here is derived from an EMBL/GenBank/DDBJ whole genome shotgun (WGS) entry which is preliminary data.</text>
</comment>
<name>A0AAE4RFY0_MYCIT</name>
<keyword evidence="1" id="KW-0812">Transmembrane</keyword>
<dbReference type="EMBL" id="JAWLLD010000021">
    <property type="protein sequence ID" value="MDV7014268.1"/>
    <property type="molecule type" value="Genomic_DNA"/>
</dbReference>
<dbReference type="AlphaFoldDB" id="A0AAE4RFY0"/>